<gene>
    <name evidence="6" type="ORF">RMAR0315_LOCUS9337</name>
</gene>
<dbReference type="InterPro" id="IPR012677">
    <property type="entry name" value="Nucleotide-bd_a/b_plait_sf"/>
</dbReference>
<keyword evidence="2 3" id="KW-0694">RNA-binding</keyword>
<dbReference type="PANTHER" id="PTHR23236">
    <property type="entry name" value="EUKARYOTIC TRANSLATION INITIATION FACTOR 4B/4H"/>
    <property type="match status" value="1"/>
</dbReference>
<reference evidence="6" key="1">
    <citation type="submission" date="2021-01" db="EMBL/GenBank/DDBJ databases">
        <authorList>
            <person name="Corre E."/>
            <person name="Pelletier E."/>
            <person name="Niang G."/>
            <person name="Scheremetjew M."/>
            <person name="Finn R."/>
            <person name="Kale V."/>
            <person name="Holt S."/>
            <person name="Cochrane G."/>
            <person name="Meng A."/>
            <person name="Brown T."/>
            <person name="Cohen L."/>
        </authorList>
    </citation>
    <scope>NUCLEOTIDE SEQUENCE</scope>
    <source>
        <strain evidence="6">UTEX LB 2760</strain>
    </source>
</reference>
<dbReference type="SMART" id="SM00360">
    <property type="entry name" value="RRM"/>
    <property type="match status" value="1"/>
</dbReference>
<dbReference type="InterPro" id="IPR035979">
    <property type="entry name" value="RBD_domain_sf"/>
</dbReference>
<feature type="domain" description="RRM" evidence="5">
    <location>
        <begin position="174"/>
        <end position="249"/>
    </location>
</feature>
<dbReference type="SUPFAM" id="SSF54928">
    <property type="entry name" value="RNA-binding domain, RBD"/>
    <property type="match status" value="1"/>
</dbReference>
<evidence type="ECO:0000256" key="4">
    <source>
        <dbReference type="SAM" id="MobiDB-lite"/>
    </source>
</evidence>
<dbReference type="NCBIfam" id="TIGR02098">
    <property type="entry name" value="MJ0042_CXXC"/>
    <property type="match status" value="1"/>
</dbReference>
<accession>A0A7S0G725</accession>
<organism evidence="6">
    <name type="scientific">Rhodosorus marinus</name>
    <dbReference type="NCBI Taxonomy" id="101924"/>
    <lineage>
        <taxon>Eukaryota</taxon>
        <taxon>Rhodophyta</taxon>
        <taxon>Stylonematophyceae</taxon>
        <taxon>Stylonematales</taxon>
        <taxon>Stylonemataceae</taxon>
        <taxon>Rhodosorus</taxon>
    </lineage>
</organism>
<dbReference type="Gene3D" id="3.30.70.330">
    <property type="match status" value="1"/>
</dbReference>
<protein>
    <recommendedName>
        <fullName evidence="5">RRM domain-containing protein</fullName>
    </recommendedName>
</protein>
<dbReference type="PANTHER" id="PTHR23236:SF119">
    <property type="entry name" value="NUCLEAR RNA-BINDING PROTEIN SART-3"/>
    <property type="match status" value="1"/>
</dbReference>
<feature type="region of interest" description="Disordered" evidence="4">
    <location>
        <begin position="31"/>
        <end position="86"/>
    </location>
</feature>
<name>A0A7S0G725_9RHOD</name>
<dbReference type="PROSITE" id="PS50102">
    <property type="entry name" value="RRM"/>
    <property type="match status" value="1"/>
</dbReference>
<proteinExistence type="predicted"/>
<dbReference type="InterPro" id="IPR011723">
    <property type="entry name" value="Znf/thioredoxin_put"/>
</dbReference>
<evidence type="ECO:0000313" key="6">
    <source>
        <dbReference type="EMBL" id="CAD8399345.1"/>
    </source>
</evidence>
<evidence type="ECO:0000256" key="2">
    <source>
        <dbReference type="ARBA" id="ARBA00022884"/>
    </source>
</evidence>
<evidence type="ECO:0000259" key="5">
    <source>
        <dbReference type="PROSITE" id="PS50102"/>
    </source>
</evidence>
<keyword evidence="1" id="KW-0677">Repeat</keyword>
<dbReference type="GO" id="GO:0003723">
    <property type="term" value="F:RNA binding"/>
    <property type="evidence" value="ECO:0007669"/>
    <property type="project" value="UniProtKB-UniRule"/>
</dbReference>
<feature type="compositionally biased region" description="Basic and acidic residues" evidence="4">
    <location>
        <begin position="58"/>
        <end position="70"/>
    </location>
</feature>
<dbReference type="AlphaFoldDB" id="A0A7S0G725"/>
<evidence type="ECO:0000256" key="3">
    <source>
        <dbReference type="PROSITE-ProRule" id="PRU00176"/>
    </source>
</evidence>
<dbReference type="EMBL" id="HBEK01017090">
    <property type="protein sequence ID" value="CAD8399345.1"/>
    <property type="molecule type" value="Transcribed_RNA"/>
</dbReference>
<dbReference type="Pfam" id="PF00076">
    <property type="entry name" value="RRM_1"/>
    <property type="match status" value="1"/>
</dbReference>
<dbReference type="InterPro" id="IPR000504">
    <property type="entry name" value="RRM_dom"/>
</dbReference>
<evidence type="ECO:0000256" key="1">
    <source>
        <dbReference type="ARBA" id="ARBA00022737"/>
    </source>
</evidence>
<sequence length="251" mass="28255">MAFVNTLNLLLRREGAISACNFGRPSLPKKRTQVRVEQLVSKPVRPSSPAPDSSSSDVTKDHSELKDVRPAEPVVPKSPVQEEVPDGDPNVVYYSQCSKCGAVYELRPKVLGLEGSKVQCSVCKNQWYQRRDKLMELDPAVEELEDFPESEREKFKRSSPHRGGYNGRHGGQFYTAFVGNLSFSTTRDELYDLVKDRDVVRCHVVEKDGRSKGFAFVDFRTKEQLTKAMDELDGQELGGRQIIVKEGRNSS</sequence>